<dbReference type="PROSITE" id="PS00379">
    <property type="entry name" value="CDP_ALCOHOL_P_TRANSF"/>
    <property type="match status" value="1"/>
</dbReference>
<dbReference type="GO" id="GO:0006646">
    <property type="term" value="P:phosphatidylethanolamine biosynthetic process"/>
    <property type="evidence" value="ECO:0007669"/>
    <property type="project" value="TreeGrafter"/>
</dbReference>
<evidence type="ECO:0000256" key="3">
    <source>
        <dbReference type="ARBA" id="ARBA00022679"/>
    </source>
</evidence>
<feature type="transmembrane region" description="Helical" evidence="6">
    <location>
        <begin position="101"/>
        <end position="119"/>
    </location>
</feature>
<dbReference type="Pfam" id="PF01066">
    <property type="entry name" value="CDP-OH_P_transf"/>
    <property type="match status" value="1"/>
</dbReference>
<keyword evidence="6" id="KW-0812">Transmembrane</keyword>
<evidence type="ECO:0000256" key="1">
    <source>
        <dbReference type="ARBA" id="ARBA00004370"/>
    </source>
</evidence>
<evidence type="ECO:0000313" key="8">
    <source>
        <dbReference type="Proteomes" id="UP000735302"/>
    </source>
</evidence>
<evidence type="ECO:0000256" key="4">
    <source>
        <dbReference type="ARBA" id="ARBA00023136"/>
    </source>
</evidence>
<sequence>MAVTAGASAVPRKDGFYDKYIRNYQILTPAQLKRLAEHKYSATGTSLIEPFMQVFWRWLVERVPLWWAPNAITIVGLLVNVITTLILVFYSPDCKQEAPSWAYYFSGLGLFIYQTLDAIDGKQARRTKSSSPLGELFDHGCDSISTGMIVLSGRAQFVASEPMTKDFCRLRVLLTMA</sequence>
<dbReference type="PANTHER" id="PTHR10414">
    <property type="entry name" value="ETHANOLAMINEPHOSPHOTRANSFERASE"/>
    <property type="match status" value="1"/>
</dbReference>
<dbReference type="Gene3D" id="1.20.120.1760">
    <property type="match status" value="1"/>
</dbReference>
<dbReference type="GO" id="GO:0005794">
    <property type="term" value="C:Golgi apparatus"/>
    <property type="evidence" value="ECO:0007669"/>
    <property type="project" value="TreeGrafter"/>
</dbReference>
<evidence type="ECO:0000256" key="2">
    <source>
        <dbReference type="ARBA" id="ARBA00010441"/>
    </source>
</evidence>
<protein>
    <submittedName>
        <fullName evidence="7">Choline/ethanolaminephosphotransferase 1</fullName>
    </submittedName>
</protein>
<keyword evidence="4 6" id="KW-0472">Membrane</keyword>
<keyword evidence="8" id="KW-1185">Reference proteome</keyword>
<evidence type="ECO:0000256" key="6">
    <source>
        <dbReference type="SAM" id="Phobius"/>
    </source>
</evidence>
<proteinExistence type="inferred from homology"/>
<reference evidence="7 8" key="1">
    <citation type="journal article" date="2021" name="Elife">
        <title>Chloroplast acquisition without the gene transfer in kleptoplastic sea slugs, Plakobranchus ocellatus.</title>
        <authorList>
            <person name="Maeda T."/>
            <person name="Takahashi S."/>
            <person name="Yoshida T."/>
            <person name="Shimamura S."/>
            <person name="Takaki Y."/>
            <person name="Nagai Y."/>
            <person name="Toyoda A."/>
            <person name="Suzuki Y."/>
            <person name="Arimoto A."/>
            <person name="Ishii H."/>
            <person name="Satoh N."/>
            <person name="Nishiyama T."/>
            <person name="Hasebe M."/>
            <person name="Maruyama T."/>
            <person name="Minagawa J."/>
            <person name="Obokata J."/>
            <person name="Shigenobu S."/>
        </authorList>
    </citation>
    <scope>NUCLEOTIDE SEQUENCE [LARGE SCALE GENOMIC DNA]</scope>
</reference>
<feature type="transmembrane region" description="Helical" evidence="6">
    <location>
        <begin position="65"/>
        <end position="89"/>
    </location>
</feature>
<organism evidence="7 8">
    <name type="scientific">Plakobranchus ocellatus</name>
    <dbReference type="NCBI Taxonomy" id="259542"/>
    <lineage>
        <taxon>Eukaryota</taxon>
        <taxon>Metazoa</taxon>
        <taxon>Spiralia</taxon>
        <taxon>Lophotrochozoa</taxon>
        <taxon>Mollusca</taxon>
        <taxon>Gastropoda</taxon>
        <taxon>Heterobranchia</taxon>
        <taxon>Euthyneura</taxon>
        <taxon>Panpulmonata</taxon>
        <taxon>Sacoglossa</taxon>
        <taxon>Placobranchoidea</taxon>
        <taxon>Plakobranchidae</taxon>
        <taxon>Plakobranchus</taxon>
    </lineage>
</organism>
<comment type="caution">
    <text evidence="7">The sequence shown here is derived from an EMBL/GenBank/DDBJ whole genome shotgun (WGS) entry which is preliminary data.</text>
</comment>
<evidence type="ECO:0000313" key="7">
    <source>
        <dbReference type="EMBL" id="GFO43614.1"/>
    </source>
</evidence>
<dbReference type="InterPro" id="IPR043130">
    <property type="entry name" value="CDP-OH_PTrfase_TM_dom"/>
</dbReference>
<dbReference type="EMBL" id="BLXT01007896">
    <property type="protein sequence ID" value="GFO43614.1"/>
    <property type="molecule type" value="Genomic_DNA"/>
</dbReference>
<dbReference type="InterPro" id="IPR014472">
    <property type="entry name" value="CHOPT"/>
</dbReference>
<dbReference type="InterPro" id="IPR000462">
    <property type="entry name" value="CDP-OH_P_trans"/>
</dbReference>
<dbReference type="GO" id="GO:0005789">
    <property type="term" value="C:endoplasmic reticulum membrane"/>
    <property type="evidence" value="ECO:0007669"/>
    <property type="project" value="TreeGrafter"/>
</dbReference>
<dbReference type="GO" id="GO:0004307">
    <property type="term" value="F:ethanolaminephosphotransferase activity"/>
    <property type="evidence" value="ECO:0007669"/>
    <property type="project" value="TreeGrafter"/>
</dbReference>
<gene>
    <name evidence="7" type="ORF">PoB_007011900</name>
</gene>
<dbReference type="PANTHER" id="PTHR10414:SF37">
    <property type="entry name" value="BB IN A BOXCAR, ISOFORM C"/>
    <property type="match status" value="1"/>
</dbReference>
<keyword evidence="3 5" id="KW-0808">Transferase</keyword>
<dbReference type="InterPro" id="IPR048254">
    <property type="entry name" value="CDP_ALCOHOL_P_TRANSF_CS"/>
</dbReference>
<dbReference type="GO" id="GO:0004142">
    <property type="term" value="F:diacylglycerol cholinephosphotransferase activity"/>
    <property type="evidence" value="ECO:0007669"/>
    <property type="project" value="TreeGrafter"/>
</dbReference>
<comment type="subcellular location">
    <subcellularLocation>
        <location evidence="1">Membrane</location>
    </subcellularLocation>
</comment>
<name>A0AAV4DHG9_9GAST</name>
<comment type="similarity">
    <text evidence="2 5">Belongs to the CDP-alcohol phosphatidyltransferase class-I family.</text>
</comment>
<dbReference type="Proteomes" id="UP000735302">
    <property type="component" value="Unassembled WGS sequence"/>
</dbReference>
<keyword evidence="6" id="KW-1133">Transmembrane helix</keyword>
<dbReference type="AlphaFoldDB" id="A0AAV4DHG9"/>
<evidence type="ECO:0000256" key="5">
    <source>
        <dbReference type="RuleBase" id="RU003750"/>
    </source>
</evidence>
<accession>A0AAV4DHG9</accession>